<evidence type="ECO:0000256" key="1">
    <source>
        <dbReference type="PROSITE-ProRule" id="PRU00169"/>
    </source>
</evidence>
<proteinExistence type="predicted"/>
<dbReference type="InterPro" id="IPR011006">
    <property type="entry name" value="CheY-like_superfamily"/>
</dbReference>
<dbReference type="SUPFAM" id="SSF52172">
    <property type="entry name" value="CheY-like"/>
    <property type="match status" value="1"/>
</dbReference>
<dbReference type="GO" id="GO:0016301">
    <property type="term" value="F:kinase activity"/>
    <property type="evidence" value="ECO:0007669"/>
    <property type="project" value="UniProtKB-KW"/>
</dbReference>
<evidence type="ECO:0000259" key="2">
    <source>
        <dbReference type="PROSITE" id="PS50110"/>
    </source>
</evidence>
<dbReference type="KEGG" id="pbap:Pla133_48260"/>
<sequence>MVESEHDCGLGPDFTRRRDAALAALVPAVAHRLNNGLATVVGLGELVRAKPAAPAVKQLAATVDDQTRAVVRLVRFLSSFAKDAEGPPDKVDARFALDQARELLEPVCQATGLSIEVDLPSAMPAVLVSRALLQLAVVLGVESALVGRGNTYRMAARSSPSGFVVELGDGRDSELDRDVWSSLGIVPADHEDSSGPSKTLRVNLAGLERGPSDTPEGGATPLAAPAASAAPSVLVLERDTQLAELVGIVLREGGYAVTTCSDPAGARAAAGERAFDLLLVDQGEGVQRRREALALVDELTSPRGPAIGCFSQGPVAEDRAELACLAKPFRPAELLAFAAGLLGR</sequence>
<dbReference type="AlphaFoldDB" id="A0A518BRV2"/>
<name>A0A518BRV2_9BACT</name>
<dbReference type="RefSeq" id="WP_145069851.1">
    <property type="nucleotide sequence ID" value="NZ_CP036287.1"/>
</dbReference>
<dbReference type="Gene3D" id="3.40.50.2300">
    <property type="match status" value="1"/>
</dbReference>
<gene>
    <name evidence="3" type="ORF">Pla133_48260</name>
</gene>
<dbReference type="InterPro" id="IPR001789">
    <property type="entry name" value="Sig_transdc_resp-reg_receiver"/>
</dbReference>
<evidence type="ECO:0000313" key="3">
    <source>
        <dbReference type="EMBL" id="QDU69705.1"/>
    </source>
</evidence>
<keyword evidence="3" id="KW-0418">Kinase</keyword>
<accession>A0A518BRV2</accession>
<protein>
    <submittedName>
        <fullName evidence="3">Sensory histidine kinase AtoS</fullName>
    </submittedName>
</protein>
<organism evidence="3 4">
    <name type="scientific">Engelhardtia mirabilis</name>
    <dbReference type="NCBI Taxonomy" id="2528011"/>
    <lineage>
        <taxon>Bacteria</taxon>
        <taxon>Pseudomonadati</taxon>
        <taxon>Planctomycetota</taxon>
        <taxon>Planctomycetia</taxon>
        <taxon>Planctomycetia incertae sedis</taxon>
        <taxon>Engelhardtia</taxon>
    </lineage>
</organism>
<reference evidence="3 4" key="1">
    <citation type="submission" date="2019-02" db="EMBL/GenBank/DDBJ databases">
        <title>Deep-cultivation of Planctomycetes and their phenomic and genomic characterization uncovers novel biology.</title>
        <authorList>
            <person name="Wiegand S."/>
            <person name="Jogler M."/>
            <person name="Boedeker C."/>
            <person name="Pinto D."/>
            <person name="Vollmers J."/>
            <person name="Rivas-Marin E."/>
            <person name="Kohn T."/>
            <person name="Peeters S.H."/>
            <person name="Heuer A."/>
            <person name="Rast P."/>
            <person name="Oberbeckmann S."/>
            <person name="Bunk B."/>
            <person name="Jeske O."/>
            <person name="Meyerdierks A."/>
            <person name="Storesund J.E."/>
            <person name="Kallscheuer N."/>
            <person name="Luecker S."/>
            <person name="Lage O.M."/>
            <person name="Pohl T."/>
            <person name="Merkel B.J."/>
            <person name="Hornburger P."/>
            <person name="Mueller R.-W."/>
            <person name="Bruemmer F."/>
            <person name="Labrenz M."/>
            <person name="Spormann A.M."/>
            <person name="Op den Camp H."/>
            <person name="Overmann J."/>
            <person name="Amann R."/>
            <person name="Jetten M.S.M."/>
            <person name="Mascher T."/>
            <person name="Medema M.H."/>
            <person name="Devos D.P."/>
            <person name="Kaster A.-K."/>
            <person name="Ovreas L."/>
            <person name="Rohde M."/>
            <person name="Galperin M.Y."/>
            <person name="Jogler C."/>
        </authorList>
    </citation>
    <scope>NUCLEOTIDE SEQUENCE [LARGE SCALE GENOMIC DNA]</scope>
    <source>
        <strain evidence="3 4">Pla133</strain>
    </source>
</reference>
<keyword evidence="4" id="KW-1185">Reference proteome</keyword>
<evidence type="ECO:0000313" key="4">
    <source>
        <dbReference type="Proteomes" id="UP000316921"/>
    </source>
</evidence>
<dbReference type="EMBL" id="CP036287">
    <property type="protein sequence ID" value="QDU69705.1"/>
    <property type="molecule type" value="Genomic_DNA"/>
</dbReference>
<dbReference type="PROSITE" id="PS50110">
    <property type="entry name" value="RESPONSE_REGULATORY"/>
    <property type="match status" value="1"/>
</dbReference>
<keyword evidence="1" id="KW-0597">Phosphoprotein</keyword>
<dbReference type="Proteomes" id="UP000316921">
    <property type="component" value="Chromosome"/>
</dbReference>
<keyword evidence="3" id="KW-0808">Transferase</keyword>
<feature type="modified residue" description="4-aspartylphosphate" evidence="1">
    <location>
        <position position="281"/>
    </location>
</feature>
<dbReference type="GO" id="GO:0000160">
    <property type="term" value="P:phosphorelay signal transduction system"/>
    <property type="evidence" value="ECO:0007669"/>
    <property type="project" value="InterPro"/>
</dbReference>
<feature type="domain" description="Response regulatory" evidence="2">
    <location>
        <begin position="232"/>
        <end position="342"/>
    </location>
</feature>